<dbReference type="AlphaFoldDB" id="A0A6A5UT59"/>
<dbReference type="OrthoDB" id="19657at2759"/>
<evidence type="ECO:0000313" key="2">
    <source>
        <dbReference type="EMBL" id="KAF1967159.1"/>
    </source>
</evidence>
<dbReference type="EMBL" id="ML976736">
    <property type="protein sequence ID" value="KAF1967159.1"/>
    <property type="molecule type" value="Genomic_DNA"/>
</dbReference>
<feature type="domain" description="AB hydrolase-1" evidence="1">
    <location>
        <begin position="55"/>
        <end position="140"/>
    </location>
</feature>
<dbReference type="Pfam" id="PF00561">
    <property type="entry name" value="Abhydrolase_1"/>
    <property type="match status" value="1"/>
</dbReference>
<dbReference type="PANTHER" id="PTHR43433">
    <property type="entry name" value="HYDROLASE, ALPHA/BETA FOLD FAMILY PROTEIN"/>
    <property type="match status" value="1"/>
</dbReference>
<keyword evidence="3" id="KW-1185">Reference proteome</keyword>
<accession>A0A6A5UT59</accession>
<evidence type="ECO:0000259" key="1">
    <source>
        <dbReference type="Pfam" id="PF00561"/>
    </source>
</evidence>
<proteinExistence type="predicted"/>
<reference evidence="2" key="1">
    <citation type="journal article" date="2020" name="Stud. Mycol.">
        <title>101 Dothideomycetes genomes: a test case for predicting lifestyles and emergence of pathogens.</title>
        <authorList>
            <person name="Haridas S."/>
            <person name="Albert R."/>
            <person name="Binder M."/>
            <person name="Bloem J."/>
            <person name="Labutti K."/>
            <person name="Salamov A."/>
            <person name="Andreopoulos B."/>
            <person name="Baker S."/>
            <person name="Barry K."/>
            <person name="Bills G."/>
            <person name="Bluhm B."/>
            <person name="Cannon C."/>
            <person name="Castanera R."/>
            <person name="Culley D."/>
            <person name="Daum C."/>
            <person name="Ezra D."/>
            <person name="Gonzalez J."/>
            <person name="Henrissat B."/>
            <person name="Kuo A."/>
            <person name="Liang C."/>
            <person name="Lipzen A."/>
            <person name="Lutzoni F."/>
            <person name="Magnuson J."/>
            <person name="Mondo S."/>
            <person name="Nolan M."/>
            <person name="Ohm R."/>
            <person name="Pangilinan J."/>
            <person name="Park H.-J."/>
            <person name="Ramirez L."/>
            <person name="Alfaro M."/>
            <person name="Sun H."/>
            <person name="Tritt A."/>
            <person name="Yoshinaga Y."/>
            <person name="Zwiers L.-H."/>
            <person name="Turgeon B."/>
            <person name="Goodwin S."/>
            <person name="Spatafora J."/>
            <person name="Crous P."/>
            <person name="Grigoriev I."/>
        </authorList>
    </citation>
    <scope>NUCLEOTIDE SEQUENCE</scope>
    <source>
        <strain evidence="2">CBS 107.79</strain>
    </source>
</reference>
<keyword evidence="2" id="KW-0378">Hydrolase</keyword>
<organism evidence="2 3">
    <name type="scientific">Bimuria novae-zelandiae CBS 107.79</name>
    <dbReference type="NCBI Taxonomy" id="1447943"/>
    <lineage>
        <taxon>Eukaryota</taxon>
        <taxon>Fungi</taxon>
        <taxon>Dikarya</taxon>
        <taxon>Ascomycota</taxon>
        <taxon>Pezizomycotina</taxon>
        <taxon>Dothideomycetes</taxon>
        <taxon>Pleosporomycetidae</taxon>
        <taxon>Pleosporales</taxon>
        <taxon>Massarineae</taxon>
        <taxon>Didymosphaeriaceae</taxon>
        <taxon>Bimuria</taxon>
    </lineage>
</organism>
<protein>
    <submittedName>
        <fullName evidence="2">Alpha/beta-hydrolase</fullName>
    </submittedName>
</protein>
<dbReference type="PANTHER" id="PTHR43433:SF5">
    <property type="entry name" value="AB HYDROLASE-1 DOMAIN-CONTAINING PROTEIN"/>
    <property type="match status" value="1"/>
</dbReference>
<dbReference type="InterPro" id="IPR000073">
    <property type="entry name" value="AB_hydrolase_1"/>
</dbReference>
<dbReference type="Proteomes" id="UP000800036">
    <property type="component" value="Unassembled WGS sequence"/>
</dbReference>
<evidence type="ECO:0000313" key="3">
    <source>
        <dbReference type="Proteomes" id="UP000800036"/>
    </source>
</evidence>
<dbReference type="SUPFAM" id="SSF53474">
    <property type="entry name" value="alpha/beta-Hydrolases"/>
    <property type="match status" value="1"/>
</dbReference>
<name>A0A6A5UT59_9PLEO</name>
<sequence>MANRPMTAEELLKHPEYDHTIWDLKPSQEGKAPVANGRGGPFNIAYEVHGHGNIHIVFIMGLGGMKYAWQRHTKDFAHIQADTYSVLTMDNRGIGESDKPFFRYTTSDMARDVVEVMDHVGWTGKRECHVAGVSMGGMIAQEVGFLENLYSRANLFIPKAIDVQIDNVKKNLFTEEWLNAPDTLEHVVKPFPTNGDRFAANELWKRTHPEYFGKSGFFLQAAAAWLHYKSPQDLAKMAETIGKKRIMVVHGTKDRMVTFPHGVVLWRGLEKGEGRTGKENWLGIEEEKDIWEEGEIEKHFIKGQGHVLPFEMREEFGKWLEALFKRGEELNKTEGIQR</sequence>
<dbReference type="PRINTS" id="PR00111">
    <property type="entry name" value="ABHYDROLASE"/>
</dbReference>
<gene>
    <name evidence="2" type="ORF">BU23DRAFT_484522</name>
</gene>
<dbReference type="Gene3D" id="3.40.50.1820">
    <property type="entry name" value="alpha/beta hydrolase"/>
    <property type="match status" value="1"/>
</dbReference>
<dbReference type="GO" id="GO:0016787">
    <property type="term" value="F:hydrolase activity"/>
    <property type="evidence" value="ECO:0007669"/>
    <property type="project" value="UniProtKB-KW"/>
</dbReference>
<dbReference type="InterPro" id="IPR029058">
    <property type="entry name" value="AB_hydrolase_fold"/>
</dbReference>
<dbReference type="InterPro" id="IPR050471">
    <property type="entry name" value="AB_hydrolase"/>
</dbReference>